<dbReference type="EMBL" id="OIVN01003360">
    <property type="protein sequence ID" value="SPD10729.1"/>
    <property type="molecule type" value="Genomic_DNA"/>
</dbReference>
<organism evidence="3">
    <name type="scientific">Fagus sylvatica</name>
    <name type="common">Beechnut</name>
    <dbReference type="NCBI Taxonomy" id="28930"/>
    <lineage>
        <taxon>Eukaryota</taxon>
        <taxon>Viridiplantae</taxon>
        <taxon>Streptophyta</taxon>
        <taxon>Embryophyta</taxon>
        <taxon>Tracheophyta</taxon>
        <taxon>Spermatophyta</taxon>
        <taxon>Magnoliopsida</taxon>
        <taxon>eudicotyledons</taxon>
        <taxon>Gunneridae</taxon>
        <taxon>Pentapetalae</taxon>
        <taxon>rosids</taxon>
        <taxon>fabids</taxon>
        <taxon>Fagales</taxon>
        <taxon>Fagaceae</taxon>
        <taxon>Fagus</taxon>
    </lineage>
</organism>
<evidence type="ECO:0000313" key="3">
    <source>
        <dbReference type="EMBL" id="SPD10729.1"/>
    </source>
</evidence>
<reference evidence="3" key="1">
    <citation type="submission" date="2018-02" db="EMBL/GenBank/DDBJ databases">
        <authorList>
            <person name="Cohen D.B."/>
            <person name="Kent A.D."/>
        </authorList>
    </citation>
    <scope>NUCLEOTIDE SEQUENCE</scope>
</reference>
<evidence type="ECO:0000256" key="1">
    <source>
        <dbReference type="SAM" id="Coils"/>
    </source>
</evidence>
<protein>
    <submittedName>
        <fullName evidence="3">Uncharacterized protein</fullName>
    </submittedName>
</protein>
<feature type="compositionally biased region" description="Acidic residues" evidence="2">
    <location>
        <begin position="400"/>
        <end position="411"/>
    </location>
</feature>
<accession>A0A2N9HGL4</accession>
<sequence length="411" mass="45767">MVGHRSRARASKLAWTSCHLRARKLNVKLVNGLPDSNKGYDNDFLMVSCKLVHGWIFLPKVIRIPRLDPSQIEVADHKVNVDVVERVLSNNIYGQHQLPSSTGSFLEAPITRGSSKADHSIRCPTSICQSSKLRTYQVSEMAPPINPFKLMSKTATESPSDAGKSKGKGKAKGAGQGKKGRKPIFQVIALEQSTPSADSGSTAHKPQHPGHHSGKRQDLDIGEGNPRVILSRLPARGHEGAAQGVHTMETRVFRMTEALQNKDAEHAKSLAEVMENAASNYKSLEEEHFKNLNIMKEAEDRARTEASKRAQMEEEVAQLKEKMRKLKAKCIHSIGKAYEDRKEEIMGEVKAQFQTVYNSGFRDGWKSALNMIEVPKTSERFLQANTPLPYPNARLKDTDVEANEEEEDREA</sequence>
<feature type="coiled-coil region" evidence="1">
    <location>
        <begin position="267"/>
        <end position="329"/>
    </location>
</feature>
<proteinExistence type="predicted"/>
<dbReference type="AlphaFoldDB" id="A0A2N9HGL4"/>
<gene>
    <name evidence="3" type="ORF">FSB_LOCUS38611</name>
</gene>
<feature type="region of interest" description="Disordered" evidence="2">
    <location>
        <begin position="147"/>
        <end position="222"/>
    </location>
</feature>
<keyword evidence="1" id="KW-0175">Coiled coil</keyword>
<feature type="region of interest" description="Disordered" evidence="2">
    <location>
        <begin position="383"/>
        <end position="411"/>
    </location>
</feature>
<name>A0A2N9HGL4_FAGSY</name>
<feature type="compositionally biased region" description="Basic residues" evidence="2">
    <location>
        <begin position="205"/>
        <end position="214"/>
    </location>
</feature>
<feature type="compositionally biased region" description="Polar residues" evidence="2">
    <location>
        <begin position="191"/>
        <end position="204"/>
    </location>
</feature>
<evidence type="ECO:0000256" key="2">
    <source>
        <dbReference type="SAM" id="MobiDB-lite"/>
    </source>
</evidence>